<accession>A0ABD3IR26</accession>
<name>A0ABD3IR26_EUCGL</name>
<evidence type="ECO:0000313" key="2">
    <source>
        <dbReference type="Proteomes" id="UP001634007"/>
    </source>
</evidence>
<comment type="caution">
    <text evidence="1">The sequence shown here is derived from an EMBL/GenBank/DDBJ whole genome shotgun (WGS) entry which is preliminary data.</text>
</comment>
<protein>
    <submittedName>
        <fullName evidence="1">Uncharacterized protein</fullName>
    </submittedName>
</protein>
<dbReference type="Proteomes" id="UP001634007">
    <property type="component" value="Unassembled WGS sequence"/>
</dbReference>
<gene>
    <name evidence="1" type="ORF">ACJRO7_008170</name>
</gene>
<dbReference type="PANTHER" id="PTHR33474:SF2">
    <property type="entry name" value="TRANSMEMBRANE PROTEIN"/>
    <property type="match status" value="1"/>
</dbReference>
<dbReference type="PANTHER" id="PTHR33474">
    <property type="entry name" value="TRANSMEMBRANE PROTEIN"/>
    <property type="match status" value="1"/>
</dbReference>
<evidence type="ECO:0000313" key="1">
    <source>
        <dbReference type="EMBL" id="KAL3716528.1"/>
    </source>
</evidence>
<keyword evidence="2" id="KW-1185">Reference proteome</keyword>
<reference evidence="1 2" key="1">
    <citation type="submission" date="2024-11" db="EMBL/GenBank/DDBJ databases">
        <title>Chromosome-level genome assembly of Eucalyptus globulus Labill. provides insights into its genome evolution.</title>
        <authorList>
            <person name="Li X."/>
        </authorList>
    </citation>
    <scope>NUCLEOTIDE SEQUENCE [LARGE SCALE GENOMIC DNA]</scope>
    <source>
        <strain evidence="1">CL2024</strain>
        <tissue evidence="1">Fresh tender leaves</tissue>
    </source>
</reference>
<sequence length="109" mass="11595">MSEYSIRRFLEMKTFRAGTLLPLLVVLLGIAGIICSTHAVPVTRTGSLVQEVRVHQVASGSVLRPVPGGVLGLARIGGRMDIEVNDYPGSGANNRHTPKPQLGRGCMAC</sequence>
<dbReference type="EMBL" id="JBJKBG010000011">
    <property type="protein sequence ID" value="KAL3716528.1"/>
    <property type="molecule type" value="Genomic_DNA"/>
</dbReference>
<dbReference type="AlphaFoldDB" id="A0ABD3IR26"/>
<organism evidence="1 2">
    <name type="scientific">Eucalyptus globulus</name>
    <name type="common">Tasmanian blue gum</name>
    <dbReference type="NCBI Taxonomy" id="34317"/>
    <lineage>
        <taxon>Eukaryota</taxon>
        <taxon>Viridiplantae</taxon>
        <taxon>Streptophyta</taxon>
        <taxon>Embryophyta</taxon>
        <taxon>Tracheophyta</taxon>
        <taxon>Spermatophyta</taxon>
        <taxon>Magnoliopsida</taxon>
        <taxon>eudicotyledons</taxon>
        <taxon>Gunneridae</taxon>
        <taxon>Pentapetalae</taxon>
        <taxon>rosids</taxon>
        <taxon>malvids</taxon>
        <taxon>Myrtales</taxon>
        <taxon>Myrtaceae</taxon>
        <taxon>Myrtoideae</taxon>
        <taxon>Eucalypteae</taxon>
        <taxon>Eucalyptus</taxon>
    </lineage>
</organism>
<proteinExistence type="predicted"/>